<evidence type="ECO:0000313" key="2">
    <source>
        <dbReference type="EMBL" id="SFC48990.1"/>
    </source>
</evidence>
<accession>A0A1I1JUD7</accession>
<dbReference type="OrthoDB" id="8722893at2"/>
<dbReference type="Pfam" id="PF12318">
    <property type="entry name" value="FAD-SLDH"/>
    <property type="match status" value="1"/>
</dbReference>
<feature type="signal peptide" evidence="1">
    <location>
        <begin position="1"/>
        <end position="40"/>
    </location>
</feature>
<evidence type="ECO:0000313" key="3">
    <source>
        <dbReference type="Proteomes" id="UP000199046"/>
    </source>
</evidence>
<sequence length="180" mass="19852">MSLSVNNAFSARGVSRRRVLRNTLALAGSFCLASPHLAWAAPEIDGALNERFMRLSGLLVNHQLDEEVGRKMAIHAARHFKQLETLIDELLATAEGRKARRVEAFFDDVPEGPARELAYWIIAAWYSGSSDSSPEATLFTYERALTYQTTLDMTPIPSFGLSAPNGWQIASAPLDALPDF</sequence>
<keyword evidence="3" id="KW-1185">Reference proteome</keyword>
<reference evidence="3" key="1">
    <citation type="submission" date="2016-10" db="EMBL/GenBank/DDBJ databases">
        <authorList>
            <person name="Varghese N."/>
            <person name="Submissions S."/>
        </authorList>
    </citation>
    <scope>NUCLEOTIDE SEQUENCE [LARGE SCALE GENOMIC DNA]</scope>
    <source>
        <strain evidence="3">DSM 23439</strain>
    </source>
</reference>
<gene>
    <name evidence="2" type="ORF">SAMN05421848_1617</name>
</gene>
<dbReference type="AlphaFoldDB" id="A0A1I1JUD7"/>
<dbReference type="STRING" id="402385.SAMN05421848_1617"/>
<evidence type="ECO:0000256" key="1">
    <source>
        <dbReference type="SAM" id="SignalP"/>
    </source>
</evidence>
<name>A0A1I1JUD7_9GAMM</name>
<dbReference type="Proteomes" id="UP000199046">
    <property type="component" value="Unassembled WGS sequence"/>
</dbReference>
<dbReference type="InterPro" id="IPR024651">
    <property type="entry name" value="FAD-SLDH_ssu"/>
</dbReference>
<dbReference type="RefSeq" id="WP_090132740.1">
    <property type="nucleotide sequence ID" value="NZ_FOLY01000003.1"/>
</dbReference>
<organism evidence="2 3">
    <name type="scientific">Kushneria avicenniae</name>
    <dbReference type="NCBI Taxonomy" id="402385"/>
    <lineage>
        <taxon>Bacteria</taxon>
        <taxon>Pseudomonadati</taxon>
        <taxon>Pseudomonadota</taxon>
        <taxon>Gammaproteobacteria</taxon>
        <taxon>Oceanospirillales</taxon>
        <taxon>Halomonadaceae</taxon>
        <taxon>Kushneria</taxon>
    </lineage>
</organism>
<proteinExistence type="predicted"/>
<keyword evidence="1" id="KW-0732">Signal</keyword>
<protein>
    <submittedName>
        <fullName evidence="2">Membrane bound FAD containing D-sorbitol dehydrogenase</fullName>
    </submittedName>
</protein>
<dbReference type="PROSITE" id="PS51318">
    <property type="entry name" value="TAT"/>
    <property type="match status" value="1"/>
</dbReference>
<dbReference type="InterPro" id="IPR006311">
    <property type="entry name" value="TAT_signal"/>
</dbReference>
<feature type="chain" id="PRO_5011606263" evidence="1">
    <location>
        <begin position="41"/>
        <end position="180"/>
    </location>
</feature>
<dbReference type="EMBL" id="FOLY01000003">
    <property type="protein sequence ID" value="SFC48990.1"/>
    <property type="molecule type" value="Genomic_DNA"/>
</dbReference>